<evidence type="ECO:0000256" key="2">
    <source>
        <dbReference type="SAM" id="Phobius"/>
    </source>
</evidence>
<keyword evidence="2" id="KW-0812">Transmembrane</keyword>
<feature type="transmembrane region" description="Helical" evidence="2">
    <location>
        <begin position="267"/>
        <end position="285"/>
    </location>
</feature>
<feature type="region of interest" description="Disordered" evidence="1">
    <location>
        <begin position="462"/>
        <end position="502"/>
    </location>
</feature>
<dbReference type="PANTHER" id="PTHR41771">
    <property type="entry name" value="MEMBRANE PROTEIN-RELATED"/>
    <property type="match status" value="1"/>
</dbReference>
<comment type="caution">
    <text evidence="3">The sequence shown here is derived from an EMBL/GenBank/DDBJ whole genome shotgun (WGS) entry which is preliminary data.</text>
</comment>
<dbReference type="Proteomes" id="UP000649753">
    <property type="component" value="Unassembled WGS sequence"/>
</dbReference>
<protein>
    <submittedName>
        <fullName evidence="3">Membrane protein</fullName>
    </submittedName>
</protein>
<dbReference type="InterPro" id="IPR012507">
    <property type="entry name" value="YibE_F"/>
</dbReference>
<feature type="transmembrane region" description="Helical" evidence="2">
    <location>
        <begin position="368"/>
        <end position="391"/>
    </location>
</feature>
<sequence>MSRAHLHSHPPRSGRSSSPAARRLTLALLIPAAILTIVSMALLWPRDSPTPEAVDGPTRAFGQVVAVESVPCPELPEGEELPPGAPTECGTVTVALTEGVGAGQQITTDVPSGPGAVRVATGDEVVLLYLEGSPERPYSILDHQRSHQLWLLGAAFALAVVAFGRWRGLTALAGLGATFAVLLMFIVPAILDGRSPLLVAIVGAAAIMLTVLYLTHGFSMTTTVAVAGTLVSLSITAALSAIATAATHLSGIADETSNYLAITQGEVNMQGLLLAGIVIGSLGVLDDVTVTQSATVTELAQANPGYGFRRLYGAATRIGRAHIASVINTIVLAYAGASLPLMLLFASGSTPVSELLTSQLIAQELVRSAVGTIGLIAAVPITTALAALLAARHHAALAESADPRHTGPAGPGDDVRVARGAEPVEAPSAVAPSGVAPVASAAAGGATAGGAPVAVAPAPAVANPAVSEPPLSEPPVSEPPDGGPPEEDPWMAFVDQHPNSRP</sequence>
<feature type="transmembrane region" description="Helical" evidence="2">
    <location>
        <begin position="226"/>
        <end position="247"/>
    </location>
</feature>
<keyword evidence="2" id="KW-1133">Transmembrane helix</keyword>
<dbReference type="SUPFAM" id="SSF103473">
    <property type="entry name" value="MFS general substrate transporter"/>
    <property type="match status" value="1"/>
</dbReference>
<evidence type="ECO:0000313" key="4">
    <source>
        <dbReference type="Proteomes" id="UP000649753"/>
    </source>
</evidence>
<feature type="transmembrane region" description="Helical" evidence="2">
    <location>
        <begin position="147"/>
        <end position="164"/>
    </location>
</feature>
<gene>
    <name evidence="3" type="ORF">H4W31_008378</name>
</gene>
<dbReference type="PANTHER" id="PTHR41771:SF1">
    <property type="entry name" value="MEMBRANE PROTEIN"/>
    <property type="match status" value="1"/>
</dbReference>
<name>A0A927MFH6_9ACTN</name>
<evidence type="ECO:0000256" key="1">
    <source>
        <dbReference type="SAM" id="MobiDB-lite"/>
    </source>
</evidence>
<reference evidence="3" key="1">
    <citation type="submission" date="2020-10" db="EMBL/GenBank/DDBJ databases">
        <title>Sequencing the genomes of 1000 actinobacteria strains.</title>
        <authorList>
            <person name="Klenk H.-P."/>
        </authorList>
    </citation>
    <scope>NUCLEOTIDE SEQUENCE</scope>
    <source>
        <strain evidence="3">DSM 46832</strain>
    </source>
</reference>
<evidence type="ECO:0000313" key="3">
    <source>
        <dbReference type="EMBL" id="MBE1492740.1"/>
    </source>
</evidence>
<dbReference type="EMBL" id="JADBEB010000001">
    <property type="protein sequence ID" value="MBE1492740.1"/>
    <property type="molecule type" value="Genomic_DNA"/>
</dbReference>
<dbReference type="InterPro" id="IPR036259">
    <property type="entry name" value="MFS_trans_sf"/>
</dbReference>
<keyword evidence="2" id="KW-0472">Membrane</keyword>
<accession>A0A927MFH6</accession>
<dbReference type="RefSeq" id="WP_192771595.1">
    <property type="nucleotide sequence ID" value="NZ_JADBEB010000001.1"/>
</dbReference>
<feature type="transmembrane region" description="Helical" evidence="2">
    <location>
        <begin position="21"/>
        <end position="44"/>
    </location>
</feature>
<organism evidence="3 4">
    <name type="scientific">Plantactinospora soyae</name>
    <dbReference type="NCBI Taxonomy" id="1544732"/>
    <lineage>
        <taxon>Bacteria</taxon>
        <taxon>Bacillati</taxon>
        <taxon>Actinomycetota</taxon>
        <taxon>Actinomycetes</taxon>
        <taxon>Micromonosporales</taxon>
        <taxon>Micromonosporaceae</taxon>
        <taxon>Plantactinospora</taxon>
    </lineage>
</organism>
<dbReference type="AlphaFoldDB" id="A0A927MFH6"/>
<feature type="compositionally biased region" description="Pro residues" evidence="1">
    <location>
        <begin position="471"/>
        <end position="483"/>
    </location>
</feature>
<keyword evidence="4" id="KW-1185">Reference proteome</keyword>
<dbReference type="Pfam" id="PF07907">
    <property type="entry name" value="YibE_F"/>
    <property type="match status" value="1"/>
</dbReference>
<feature type="transmembrane region" description="Helical" evidence="2">
    <location>
        <begin position="326"/>
        <end position="348"/>
    </location>
</feature>
<feature type="transmembrane region" description="Helical" evidence="2">
    <location>
        <begin position="197"/>
        <end position="214"/>
    </location>
</feature>
<proteinExistence type="predicted"/>
<feature type="transmembrane region" description="Helical" evidence="2">
    <location>
        <begin position="171"/>
        <end position="191"/>
    </location>
</feature>